<feature type="domain" description="DUF5689" evidence="2">
    <location>
        <begin position="22"/>
        <end position="187"/>
    </location>
</feature>
<evidence type="ECO:0000259" key="1">
    <source>
        <dbReference type="Pfam" id="PF03372"/>
    </source>
</evidence>
<protein>
    <submittedName>
        <fullName evidence="4">Putative secreted protein (Por secretion system target)</fullName>
    </submittedName>
</protein>
<dbReference type="NCBIfam" id="TIGR04183">
    <property type="entry name" value="Por_Secre_tail"/>
    <property type="match status" value="1"/>
</dbReference>
<dbReference type="InterPro" id="IPR005135">
    <property type="entry name" value="Endo/exonuclease/phosphatase"/>
</dbReference>
<dbReference type="GO" id="GO:0003824">
    <property type="term" value="F:catalytic activity"/>
    <property type="evidence" value="ECO:0007669"/>
    <property type="project" value="InterPro"/>
</dbReference>
<proteinExistence type="predicted"/>
<evidence type="ECO:0000313" key="5">
    <source>
        <dbReference type="Proteomes" id="UP000245489"/>
    </source>
</evidence>
<evidence type="ECO:0000313" key="4">
    <source>
        <dbReference type="EMBL" id="PWK29316.1"/>
    </source>
</evidence>
<evidence type="ECO:0000259" key="3">
    <source>
        <dbReference type="Pfam" id="PF18962"/>
    </source>
</evidence>
<dbReference type="Pfam" id="PF18942">
    <property type="entry name" value="DUF5689"/>
    <property type="match status" value="1"/>
</dbReference>
<dbReference type="Gene3D" id="3.60.10.10">
    <property type="entry name" value="Endonuclease/exonuclease/phosphatase"/>
    <property type="match status" value="1"/>
</dbReference>
<name>A0A316EE85_9BACT</name>
<dbReference type="InterPro" id="IPR036691">
    <property type="entry name" value="Endo/exonu/phosph_ase_sf"/>
</dbReference>
<dbReference type="InterPro" id="IPR043744">
    <property type="entry name" value="DUF5689"/>
</dbReference>
<dbReference type="AlphaFoldDB" id="A0A316EE85"/>
<evidence type="ECO:0000259" key="2">
    <source>
        <dbReference type="Pfam" id="PF18942"/>
    </source>
</evidence>
<sequence>MGQGQTYITIAQARKVAVGKAAYVIGRVTATNQFGSMAYIQDATGGIPVFNTAFANGVSIGDSVKVAGLIASFSSQIQIGSTSSIVDYTKINVPAKAVTPKVISITDAKNYEGQLVTIKDLDFDDKKFVLLPNANYATKNGTNTLEVKINATTNLIGRTKPQSAVTITGIVGLNNTTYQLQPRFTDDLPNTEVYKKPQTGLTAEKSFKLATWNTNWLGNTANGPTGELLQQKNFQQVLDSLKADIFVLEEVSNVKFFKDFISKYTNYKGFCSSAVSAGGVADDAQRVCFVYKKGVVDSVSARSLLTKATPLPNYPDNKPSNFWSSGRLPYLFVADVNINGVKKRLNFVGIHARTNTIGTTATTAEKELQYAQRKYDIGVLKDTLDAQFPTANVILIGDYNDDVDETVSEITSTKESSYKKFIDDTKNYQIVTKSLTDNGVRSYLSQNNVTDHITVSDELVNNYVANSVSTELGFMYIANYSATTSDHLPVYATFNFERDRVLGFEPKFEELAMNVYPNPTKGSITIEVEGNTFDYSLMNFSGNNLIESSGNFSEMNQSINEKLSILPLGMYFLRIQAGEKHGVLKIVKE</sequence>
<gene>
    <name evidence="4" type="ORF">LV89_00156</name>
</gene>
<comment type="caution">
    <text evidence="4">The sequence shown here is derived from an EMBL/GenBank/DDBJ whole genome shotgun (WGS) entry which is preliminary data.</text>
</comment>
<dbReference type="SUPFAM" id="SSF56219">
    <property type="entry name" value="DNase I-like"/>
    <property type="match status" value="1"/>
</dbReference>
<dbReference type="EMBL" id="QGGO01000001">
    <property type="protein sequence ID" value="PWK29316.1"/>
    <property type="molecule type" value="Genomic_DNA"/>
</dbReference>
<dbReference type="Proteomes" id="UP000245489">
    <property type="component" value="Unassembled WGS sequence"/>
</dbReference>
<reference evidence="4 5" key="1">
    <citation type="submission" date="2018-05" db="EMBL/GenBank/DDBJ databases">
        <title>Genomic Encyclopedia of Archaeal and Bacterial Type Strains, Phase II (KMG-II): from individual species to whole genera.</title>
        <authorList>
            <person name="Goeker M."/>
        </authorList>
    </citation>
    <scope>NUCLEOTIDE SEQUENCE [LARGE SCALE GENOMIC DNA]</scope>
    <source>
        <strain evidence="4 5">DSM 22214</strain>
    </source>
</reference>
<accession>A0A316EE85</accession>
<dbReference type="Pfam" id="PF03372">
    <property type="entry name" value="Exo_endo_phos"/>
    <property type="match status" value="1"/>
</dbReference>
<dbReference type="Pfam" id="PF18962">
    <property type="entry name" value="Por_Secre_tail"/>
    <property type="match status" value="1"/>
</dbReference>
<feature type="domain" description="Secretion system C-terminal sorting" evidence="3">
    <location>
        <begin position="515"/>
        <end position="586"/>
    </location>
</feature>
<feature type="domain" description="Endonuclease/exonuclease/phosphatase" evidence="1">
    <location>
        <begin position="210"/>
        <end position="487"/>
    </location>
</feature>
<dbReference type="InterPro" id="IPR026444">
    <property type="entry name" value="Secre_tail"/>
</dbReference>
<organism evidence="4 5">
    <name type="scientific">Arcicella aurantiaca</name>
    <dbReference type="NCBI Taxonomy" id="591202"/>
    <lineage>
        <taxon>Bacteria</taxon>
        <taxon>Pseudomonadati</taxon>
        <taxon>Bacteroidota</taxon>
        <taxon>Cytophagia</taxon>
        <taxon>Cytophagales</taxon>
        <taxon>Flectobacillaceae</taxon>
        <taxon>Arcicella</taxon>
    </lineage>
</organism>
<keyword evidence="5" id="KW-1185">Reference proteome</keyword>